<keyword evidence="13" id="KW-0489">Methyltransferase</keyword>
<dbReference type="NCBIfam" id="NF000586">
    <property type="entry name" value="PRK00011.1"/>
    <property type="match status" value="1"/>
</dbReference>
<evidence type="ECO:0000256" key="11">
    <source>
        <dbReference type="PIRSR" id="PIRSR000412-50"/>
    </source>
</evidence>
<dbReference type="InterPro" id="IPR001085">
    <property type="entry name" value="Ser_HO-MeTrfase"/>
</dbReference>
<evidence type="ECO:0000256" key="3">
    <source>
        <dbReference type="ARBA" id="ARBA00006376"/>
    </source>
</evidence>
<dbReference type="GO" id="GO:0032259">
    <property type="term" value="P:methylation"/>
    <property type="evidence" value="ECO:0007669"/>
    <property type="project" value="UniProtKB-KW"/>
</dbReference>
<evidence type="ECO:0000256" key="5">
    <source>
        <dbReference type="ARBA" id="ARBA00022490"/>
    </source>
</evidence>
<evidence type="ECO:0000256" key="6">
    <source>
        <dbReference type="ARBA" id="ARBA00022563"/>
    </source>
</evidence>
<comment type="function">
    <text evidence="10">Catalyzes the reversible interconversion of serine and glycine with tetrahydrofolate (THF) serving as the one-carbon carrier. This reaction serves as the major source of one-carbon groups required for the biosynthesis of purines, thymidylate, methionine, and other important biomolecules. Also exhibits THF-independent aldolase activity toward beta-hydroxyamino acids, producing glycine and aldehydes, via a retro-aldol mechanism.</text>
</comment>
<feature type="binding site" evidence="10">
    <location>
        <position position="118"/>
    </location>
    <ligand>
        <name>(6S)-5,6,7,8-tetrahydrofolate</name>
        <dbReference type="ChEBI" id="CHEBI:57453"/>
    </ligand>
</feature>
<evidence type="ECO:0000256" key="4">
    <source>
        <dbReference type="ARBA" id="ARBA00011738"/>
    </source>
</evidence>
<name>A0A2M6R8X6_9BACT</name>
<protein>
    <recommendedName>
        <fullName evidence="10">Serine hydroxymethyltransferase</fullName>
        <shortName evidence="10">SHMT</shortName>
        <shortName evidence="10">Serine methylase</shortName>
        <ecNumber evidence="10">2.1.2.1</ecNumber>
    </recommendedName>
</protein>
<dbReference type="EMBL" id="PEZX01000027">
    <property type="protein sequence ID" value="PIS06956.1"/>
    <property type="molecule type" value="Genomic_DNA"/>
</dbReference>
<evidence type="ECO:0000256" key="7">
    <source>
        <dbReference type="ARBA" id="ARBA00022605"/>
    </source>
</evidence>
<feature type="binding site" evidence="10">
    <location>
        <begin position="349"/>
        <end position="351"/>
    </location>
    <ligand>
        <name>(6S)-5,6,7,8-tetrahydrofolate</name>
        <dbReference type="ChEBI" id="CHEBI:57453"/>
    </ligand>
</feature>
<comment type="similarity">
    <text evidence="3 10">Belongs to the SHMT family.</text>
</comment>
<feature type="site" description="Plays an important role in substrate specificity" evidence="10">
    <location>
        <position position="225"/>
    </location>
</feature>
<comment type="subcellular location">
    <subcellularLocation>
        <location evidence="2 10">Cytoplasm</location>
    </subcellularLocation>
</comment>
<dbReference type="InterPro" id="IPR049943">
    <property type="entry name" value="Ser_HO-MeTrfase-like"/>
</dbReference>
<evidence type="ECO:0000313" key="13">
    <source>
        <dbReference type="EMBL" id="PIS06956.1"/>
    </source>
</evidence>
<keyword evidence="7 10" id="KW-0028">Amino-acid biosynthesis</keyword>
<dbReference type="Gene3D" id="3.40.640.10">
    <property type="entry name" value="Type I PLP-dependent aspartate aminotransferase-like (Major domain)"/>
    <property type="match status" value="1"/>
</dbReference>
<dbReference type="GO" id="GO:0008168">
    <property type="term" value="F:methyltransferase activity"/>
    <property type="evidence" value="ECO:0007669"/>
    <property type="project" value="UniProtKB-KW"/>
</dbReference>
<feature type="domain" description="Serine hydroxymethyltransferase-like" evidence="12">
    <location>
        <begin position="6"/>
        <end position="380"/>
    </location>
</feature>
<proteinExistence type="inferred from homology"/>
<comment type="pathway">
    <text evidence="10">One-carbon metabolism; tetrahydrofolate interconversion.</text>
</comment>
<feature type="modified residue" description="N6-(pyridoxal phosphate)lysine" evidence="10 11">
    <location>
        <position position="226"/>
    </location>
</feature>
<dbReference type="SUPFAM" id="SSF53383">
    <property type="entry name" value="PLP-dependent transferases"/>
    <property type="match status" value="1"/>
</dbReference>
<evidence type="ECO:0000259" key="12">
    <source>
        <dbReference type="Pfam" id="PF00464"/>
    </source>
</evidence>
<dbReference type="CDD" id="cd00378">
    <property type="entry name" value="SHMT"/>
    <property type="match status" value="1"/>
</dbReference>
<dbReference type="GO" id="GO:0005829">
    <property type="term" value="C:cytosol"/>
    <property type="evidence" value="ECO:0007669"/>
    <property type="project" value="TreeGrafter"/>
</dbReference>
<dbReference type="EC" id="2.1.2.1" evidence="10"/>
<comment type="caution">
    <text evidence="13">The sequence shown here is derived from an EMBL/GenBank/DDBJ whole genome shotgun (WGS) entry which is preliminary data.</text>
</comment>
<gene>
    <name evidence="10 13" type="primary">glyA</name>
    <name evidence="13" type="ORF">COT79_01875</name>
</gene>
<dbReference type="Proteomes" id="UP000231162">
    <property type="component" value="Unassembled WGS sequence"/>
</dbReference>
<dbReference type="GO" id="GO:0019264">
    <property type="term" value="P:glycine biosynthetic process from serine"/>
    <property type="evidence" value="ECO:0007669"/>
    <property type="project" value="UniProtKB-UniRule"/>
</dbReference>
<comment type="subunit">
    <text evidence="4 10">Homodimer.</text>
</comment>
<dbReference type="InterPro" id="IPR019798">
    <property type="entry name" value="Ser_HO-MeTrfase_PLP_BS"/>
</dbReference>
<feature type="binding site" evidence="10">
    <location>
        <begin position="122"/>
        <end position="124"/>
    </location>
    <ligand>
        <name>(6S)-5,6,7,8-tetrahydrofolate</name>
        <dbReference type="ChEBI" id="CHEBI:57453"/>
    </ligand>
</feature>
<evidence type="ECO:0000256" key="10">
    <source>
        <dbReference type="HAMAP-Rule" id="MF_00051"/>
    </source>
</evidence>
<accession>A0A2M6R8X6</accession>
<evidence type="ECO:0000256" key="2">
    <source>
        <dbReference type="ARBA" id="ARBA00004496"/>
    </source>
</evidence>
<dbReference type="AlphaFoldDB" id="A0A2M6R8X6"/>
<dbReference type="InterPro" id="IPR039429">
    <property type="entry name" value="SHMT-like_dom"/>
</dbReference>
<evidence type="ECO:0000256" key="8">
    <source>
        <dbReference type="ARBA" id="ARBA00022679"/>
    </source>
</evidence>
<organism evidence="13 14">
    <name type="scientific">Candidatus Berkelbacteria bacterium CG10_big_fil_rev_8_21_14_0_10_43_14</name>
    <dbReference type="NCBI Taxonomy" id="1974515"/>
    <lineage>
        <taxon>Bacteria</taxon>
        <taxon>Candidatus Berkelbacteria</taxon>
    </lineage>
</organism>
<keyword evidence="8 10" id="KW-0808">Transferase</keyword>
<dbReference type="PIRSF" id="PIRSF000412">
    <property type="entry name" value="SHMT"/>
    <property type="match status" value="1"/>
</dbReference>
<evidence type="ECO:0000256" key="1">
    <source>
        <dbReference type="ARBA" id="ARBA00001933"/>
    </source>
</evidence>
<comment type="catalytic activity">
    <reaction evidence="10">
        <text>(6R)-5,10-methylene-5,6,7,8-tetrahydrofolate + glycine + H2O = (6S)-5,6,7,8-tetrahydrofolate + L-serine</text>
        <dbReference type="Rhea" id="RHEA:15481"/>
        <dbReference type="ChEBI" id="CHEBI:15377"/>
        <dbReference type="ChEBI" id="CHEBI:15636"/>
        <dbReference type="ChEBI" id="CHEBI:33384"/>
        <dbReference type="ChEBI" id="CHEBI:57305"/>
        <dbReference type="ChEBI" id="CHEBI:57453"/>
        <dbReference type="EC" id="2.1.2.1"/>
    </reaction>
</comment>
<dbReference type="Pfam" id="PF00464">
    <property type="entry name" value="SHMT"/>
    <property type="match status" value="1"/>
</dbReference>
<comment type="pathway">
    <text evidence="10">Amino-acid biosynthesis; glycine biosynthesis; glycine from L-serine: step 1/1.</text>
</comment>
<comment type="cofactor">
    <cofactor evidence="1 10 11">
        <name>pyridoxal 5'-phosphate</name>
        <dbReference type="ChEBI" id="CHEBI:597326"/>
    </cofactor>
</comment>
<dbReference type="HAMAP" id="MF_00051">
    <property type="entry name" value="SHMT"/>
    <property type="match status" value="1"/>
</dbReference>
<dbReference type="PANTHER" id="PTHR11680:SF50">
    <property type="entry name" value="SERINE HYDROXYMETHYLTRANSFERASE"/>
    <property type="match status" value="1"/>
</dbReference>
<dbReference type="GO" id="GO:0030170">
    <property type="term" value="F:pyridoxal phosphate binding"/>
    <property type="evidence" value="ECO:0007669"/>
    <property type="project" value="UniProtKB-UniRule"/>
</dbReference>
<reference evidence="14" key="1">
    <citation type="submission" date="2017-09" db="EMBL/GenBank/DDBJ databases">
        <title>Depth-based differentiation of microbial function through sediment-hosted aquifers and enrichment of novel symbionts in the deep terrestrial subsurface.</title>
        <authorList>
            <person name="Probst A.J."/>
            <person name="Ladd B."/>
            <person name="Jarett J.K."/>
            <person name="Geller-Mcgrath D.E."/>
            <person name="Sieber C.M.K."/>
            <person name="Emerson J.B."/>
            <person name="Anantharaman K."/>
            <person name="Thomas B.C."/>
            <person name="Malmstrom R."/>
            <person name="Stieglmeier M."/>
            <person name="Klingl A."/>
            <person name="Woyke T."/>
            <person name="Ryan C.M."/>
            <person name="Banfield J.F."/>
        </authorList>
    </citation>
    <scope>NUCLEOTIDE SEQUENCE [LARGE SCALE GENOMIC DNA]</scope>
</reference>
<keyword evidence="6 10" id="KW-0554">One-carbon metabolism</keyword>
<keyword evidence="5 10" id="KW-0963">Cytoplasm</keyword>
<dbReference type="Gene3D" id="3.90.1150.10">
    <property type="entry name" value="Aspartate Aminotransferase, domain 1"/>
    <property type="match status" value="1"/>
</dbReference>
<dbReference type="UniPathway" id="UPA00288">
    <property type="reaction ID" value="UER01023"/>
</dbReference>
<dbReference type="PROSITE" id="PS00096">
    <property type="entry name" value="SHMT"/>
    <property type="match status" value="1"/>
</dbReference>
<dbReference type="GO" id="GO:0004372">
    <property type="term" value="F:glycine hydroxymethyltransferase activity"/>
    <property type="evidence" value="ECO:0007669"/>
    <property type="project" value="UniProtKB-UniRule"/>
</dbReference>
<evidence type="ECO:0000313" key="14">
    <source>
        <dbReference type="Proteomes" id="UP000231162"/>
    </source>
</evidence>
<dbReference type="InterPro" id="IPR015422">
    <property type="entry name" value="PyrdxlP-dep_Trfase_small"/>
</dbReference>
<dbReference type="FunFam" id="3.40.640.10:FF:000001">
    <property type="entry name" value="Serine hydroxymethyltransferase"/>
    <property type="match status" value="1"/>
</dbReference>
<dbReference type="UniPathway" id="UPA00193"/>
<sequence length="434" mass="48297">MKNNINSLDKQIYNLIEREEKRQKEGLELIPSENYVSAGVLNVLGSVLTNKYSEGYPEKRYYGGCEVVDEVEQLAIDRTKKLFKAEHVNVQPLSGAPANIAVYFALLKPGDTVLGMHLEHGGHLTHGHPVTHVAKVFNFIRYKTKINGEIDYDEIKKLAIKHKPKMILVGYSAYSREIDYTRIKKIADKVKALTMADIAHVAGLICAGLMNNPVPVFDVVTTTTHKTLRGPRGGMIMCKKKWADAIDKSVFPGLQGGPHENNIAAKAVAFGEALKPQFKTYAQQILKNAKVLEKEFRDMGYELCFGGTDNHLLLIDLTNKGIPGKIAQKVLDDVGISLNKNMVPNDPRSPFDPSGIRLGTPALTTRGMKEKEMSAIAQYIHNTLNAITVDDKKIEPTGEFSKYKTNYSIDKKIINKIRQEVKKLATKFPVPGIK</sequence>
<dbReference type="InterPro" id="IPR015421">
    <property type="entry name" value="PyrdxlP-dep_Trfase_major"/>
</dbReference>
<evidence type="ECO:0000256" key="9">
    <source>
        <dbReference type="ARBA" id="ARBA00022898"/>
    </source>
</evidence>
<dbReference type="InterPro" id="IPR015424">
    <property type="entry name" value="PyrdxlP-dep_Trfase"/>
</dbReference>
<dbReference type="PANTHER" id="PTHR11680">
    <property type="entry name" value="SERINE HYDROXYMETHYLTRANSFERASE"/>
    <property type="match status" value="1"/>
</dbReference>
<dbReference type="GO" id="GO:0035999">
    <property type="term" value="P:tetrahydrofolate interconversion"/>
    <property type="evidence" value="ECO:0007669"/>
    <property type="project" value="UniProtKB-UniRule"/>
</dbReference>
<comment type="caution">
    <text evidence="10">Lacks conserved residue(s) required for the propagation of feature annotation.</text>
</comment>
<keyword evidence="9 10" id="KW-0663">Pyridoxal phosphate</keyword>